<dbReference type="GeneID" id="20654655"/>
<gene>
    <name evidence="1" type="ORF">PHYSODRAFT_475791</name>
</gene>
<dbReference type="KEGG" id="psoj:PHYSODRAFT_475791"/>
<name>G4YMP6_PHYSP</name>
<dbReference type="InterPro" id="IPR011990">
    <property type="entry name" value="TPR-like_helical_dom_sf"/>
</dbReference>
<dbReference type="InterPro" id="IPR052769">
    <property type="entry name" value="TPR_domain_protein"/>
</dbReference>
<dbReference type="RefSeq" id="XP_009516196.1">
    <property type="nucleotide sequence ID" value="XM_009517901.1"/>
</dbReference>
<dbReference type="InParanoid" id="G4YMP6"/>
<accession>G4YMP6</accession>
<dbReference type="OMA" id="SATECYA"/>
<evidence type="ECO:0000313" key="1">
    <source>
        <dbReference type="EMBL" id="EGZ28921.1"/>
    </source>
</evidence>
<proteinExistence type="predicted"/>
<dbReference type="AlphaFoldDB" id="G4YMP6"/>
<dbReference type="Gene3D" id="1.25.40.10">
    <property type="entry name" value="Tetratricopeptide repeat domain"/>
    <property type="match status" value="2"/>
</dbReference>
<dbReference type="SMR" id="G4YMP6"/>
<keyword evidence="2" id="KW-1185">Reference proteome</keyword>
<dbReference type="SUPFAM" id="SSF48452">
    <property type="entry name" value="TPR-like"/>
    <property type="match status" value="2"/>
</dbReference>
<dbReference type="Proteomes" id="UP000002640">
    <property type="component" value="Unassembled WGS sequence"/>
</dbReference>
<protein>
    <submittedName>
        <fullName evidence="1">Uncharacterized protein</fullName>
    </submittedName>
</protein>
<sequence length="1153" mass="128456">MDPSKVMEFLGSLPEAQQEDLLNQAMHEFDEQAEQMSNPQEELIQRFKKSRATYVRPGGIFAEHFQAGRIHAGSVCTKFTTGDAKPASESRSLRALSPMIAKELDLGTTHRGRYLCGWVAVDDAFFGISATSLLLEDVTGYLVEIAVYGLVDDSLSLHQRQAYLASQFPKGKSIVVVEPYYKIRLDGSLGIRVEDPAEIVPWKAVPTDLKTWKNLGNKFFTGSTSQSAASGALSCYERALQTVQPEAHSMAVLLNNIATCRFKMGDSPAAIQLSGAAVHINSGYFKDADTWRKLGSEKFGQGDFHAAEAYYRKGLALSLQCCCDVSLVLNNIAAVYLSLSREASGVVGVSVGSKTDKVMPYPEAALLNGTVAGIIDPLNYKAWSRRARCLARLGFSDEECLADLENIRANVESNGSVRSDRAKEFNRGISSDIQQRTKQPEAAKAAPHVSDIPTHVQHQENPFTTMINEENGDIDVYIAQMESVVNMSRLAYGAWKSNQRQQQQELPREMMRFVKQSAPQIHTEFPKQRGWPAGIDPVFARKVLYRAHLDATSSPWVRALAMRDGNFFEQSDLADMIKRWHGTAAFKILRDKAGSLRYGDIIDYREVESNVFPAYDARIRSNFANSPNRAEVYTFGTTHIAIGFNDFSSLLAATLREELNDGKPLRFVGFEMSEFAVAKCKVVAHMLGAPSVSVSSVMEVWLSSTWSDITLKDFRKSVNAVLESMRKEHGGNSKVISYLTHWASKQPISAEKARSEFFSTLEKYNSKTVASLCSFRREIDRLDLVQYALTGEIRATPTVKDTMNQEKVATSNTGAIGAKSMKKRNRKKKSASSAPVVGSLTMWTVPPGAPPLEEDVAFNTVDFMNLLQDYAQREKNKKNSAEKLSVVDLFMIHILRNLQRLCDLMLSNKLTIEVHYGVVKAVRGEGATDPENRKLLERIAALRPYTISWSNVLDYFTPEDFHDLARRCSMHGDCLHYGYSMNWPTQVFGASIIDYDPEHDKPLIDMVLDAALGFQNESKMPSAMAMVNMFKVSGLDKMLYVPFRDNPLNSTGYVLAARFKQKWVDHFMKKGELTMMAVERLGGLCTRVNSGLQKGEMSLGMPSPLYRTSLTLYMSWCYDPTLRLQPANDPFAVGAATDTATLAELMKNTRVNS</sequence>
<reference evidence="1 2" key="1">
    <citation type="journal article" date="2006" name="Science">
        <title>Phytophthora genome sequences uncover evolutionary origins and mechanisms of pathogenesis.</title>
        <authorList>
            <person name="Tyler B.M."/>
            <person name="Tripathy S."/>
            <person name="Zhang X."/>
            <person name="Dehal P."/>
            <person name="Jiang R.H."/>
            <person name="Aerts A."/>
            <person name="Arredondo F.D."/>
            <person name="Baxter L."/>
            <person name="Bensasson D."/>
            <person name="Beynon J.L."/>
            <person name="Chapman J."/>
            <person name="Damasceno C.M."/>
            <person name="Dorrance A.E."/>
            <person name="Dou D."/>
            <person name="Dickerman A.W."/>
            <person name="Dubchak I.L."/>
            <person name="Garbelotto M."/>
            <person name="Gijzen M."/>
            <person name="Gordon S.G."/>
            <person name="Govers F."/>
            <person name="Grunwald N.J."/>
            <person name="Huang W."/>
            <person name="Ivors K.L."/>
            <person name="Jones R.W."/>
            <person name="Kamoun S."/>
            <person name="Krampis K."/>
            <person name="Lamour K.H."/>
            <person name="Lee M.K."/>
            <person name="McDonald W.H."/>
            <person name="Medina M."/>
            <person name="Meijer H.J."/>
            <person name="Nordberg E.K."/>
            <person name="Maclean D.J."/>
            <person name="Ospina-Giraldo M.D."/>
            <person name="Morris P.F."/>
            <person name="Phuntumart V."/>
            <person name="Putnam N.H."/>
            <person name="Rash S."/>
            <person name="Rose J.K."/>
            <person name="Sakihama Y."/>
            <person name="Salamov A.A."/>
            <person name="Savidor A."/>
            <person name="Scheuring C.F."/>
            <person name="Smith B.M."/>
            <person name="Sobral B.W."/>
            <person name="Terry A."/>
            <person name="Torto-Alalibo T.A."/>
            <person name="Win J."/>
            <person name="Xu Z."/>
            <person name="Zhang H."/>
            <person name="Grigoriev I.V."/>
            <person name="Rokhsar D.S."/>
            <person name="Boore J.L."/>
        </authorList>
    </citation>
    <scope>NUCLEOTIDE SEQUENCE [LARGE SCALE GENOMIC DNA]</scope>
    <source>
        <strain evidence="1 2">P6497</strain>
    </source>
</reference>
<dbReference type="SMART" id="SM00028">
    <property type="entry name" value="TPR"/>
    <property type="match status" value="2"/>
</dbReference>
<dbReference type="PANTHER" id="PTHR46014:SF1">
    <property type="entry name" value="TETRATRICOPEPTIDE REPEAT PROTEIN 1"/>
    <property type="match status" value="1"/>
</dbReference>
<dbReference type="InterPro" id="IPR019734">
    <property type="entry name" value="TPR_rpt"/>
</dbReference>
<organism evidence="1 2">
    <name type="scientific">Phytophthora sojae (strain P6497)</name>
    <name type="common">Soybean stem and root rot agent</name>
    <name type="synonym">Phytophthora megasperma f. sp. glycines</name>
    <dbReference type="NCBI Taxonomy" id="1094619"/>
    <lineage>
        <taxon>Eukaryota</taxon>
        <taxon>Sar</taxon>
        <taxon>Stramenopiles</taxon>
        <taxon>Oomycota</taxon>
        <taxon>Peronosporomycetes</taxon>
        <taxon>Peronosporales</taxon>
        <taxon>Peronosporaceae</taxon>
        <taxon>Phytophthora</taxon>
    </lineage>
</organism>
<dbReference type="EMBL" id="JH159151">
    <property type="protein sequence ID" value="EGZ28921.1"/>
    <property type="molecule type" value="Genomic_DNA"/>
</dbReference>
<dbReference type="PANTHER" id="PTHR46014">
    <property type="entry name" value="TETRATRICOPEPTIDE REPEAT PROTEIN 1"/>
    <property type="match status" value="1"/>
</dbReference>
<evidence type="ECO:0000313" key="2">
    <source>
        <dbReference type="Proteomes" id="UP000002640"/>
    </source>
</evidence>